<feature type="domain" description="SH2" evidence="11">
    <location>
        <begin position="287"/>
        <end position="386"/>
    </location>
</feature>
<dbReference type="PROSITE" id="PS50001">
    <property type="entry name" value="SH2"/>
    <property type="match status" value="2"/>
</dbReference>
<dbReference type="SUPFAM" id="SSF55550">
    <property type="entry name" value="SH2 domain"/>
    <property type="match status" value="2"/>
</dbReference>
<keyword evidence="7" id="KW-0040">ANK repeat</keyword>
<dbReference type="SUPFAM" id="SSF56112">
    <property type="entry name" value="Protein kinase-like (PK-like)"/>
    <property type="match status" value="1"/>
</dbReference>
<feature type="repeat" description="ANK" evidence="7">
    <location>
        <begin position="151"/>
        <end position="183"/>
    </location>
</feature>
<dbReference type="Proteomes" id="UP000681722">
    <property type="component" value="Unassembled WGS sequence"/>
</dbReference>
<dbReference type="EMBL" id="CAJNOQ010001936">
    <property type="protein sequence ID" value="CAF0928401.1"/>
    <property type="molecule type" value="Genomic_DNA"/>
</dbReference>
<comment type="similarity">
    <text evidence="10">Belongs to the protein kinase superfamily. Tyr protein kinase family.</text>
</comment>
<dbReference type="PANTHER" id="PTHR24418">
    <property type="entry name" value="TYROSINE-PROTEIN KINASE"/>
    <property type="match status" value="1"/>
</dbReference>
<keyword evidence="8" id="KW-0727">SH2 domain</keyword>
<dbReference type="EC" id="2.7.10.2" evidence="10"/>
<dbReference type="InterPro" id="IPR001245">
    <property type="entry name" value="Ser-Thr/Tyr_kinase_cat_dom"/>
</dbReference>
<dbReference type="InterPro" id="IPR002110">
    <property type="entry name" value="Ankyrin_rpt"/>
</dbReference>
<dbReference type="InterPro" id="IPR000980">
    <property type="entry name" value="SH2"/>
</dbReference>
<proteinExistence type="inferred from homology"/>
<dbReference type="PROSITE" id="PS50011">
    <property type="entry name" value="PROTEIN_KINASE_DOM"/>
    <property type="match status" value="1"/>
</dbReference>
<dbReference type="Pfam" id="PF00017">
    <property type="entry name" value="SH2"/>
    <property type="match status" value="2"/>
</dbReference>
<dbReference type="AlphaFoldDB" id="A0A814BJK4"/>
<dbReference type="PROSITE" id="PS00107">
    <property type="entry name" value="PROTEIN_KINASE_ATP"/>
    <property type="match status" value="1"/>
</dbReference>
<dbReference type="SMART" id="SM00219">
    <property type="entry name" value="TyrKc"/>
    <property type="match status" value="1"/>
</dbReference>
<evidence type="ECO:0000256" key="4">
    <source>
        <dbReference type="ARBA" id="ARBA00022840"/>
    </source>
</evidence>
<evidence type="ECO:0000256" key="3">
    <source>
        <dbReference type="ARBA" id="ARBA00022777"/>
    </source>
</evidence>
<dbReference type="InterPro" id="IPR000719">
    <property type="entry name" value="Prot_kinase_dom"/>
</dbReference>
<keyword evidence="1 10" id="KW-0808">Transferase</keyword>
<dbReference type="GO" id="GO:0004715">
    <property type="term" value="F:non-membrane spanning protein tyrosine kinase activity"/>
    <property type="evidence" value="ECO:0007669"/>
    <property type="project" value="UniProtKB-EC"/>
</dbReference>
<dbReference type="InterPro" id="IPR008266">
    <property type="entry name" value="Tyr_kinase_AS"/>
</dbReference>
<evidence type="ECO:0000259" key="12">
    <source>
        <dbReference type="PROSITE" id="PS50011"/>
    </source>
</evidence>
<dbReference type="SMART" id="SM00248">
    <property type="entry name" value="ANK"/>
    <property type="match status" value="5"/>
</dbReference>
<dbReference type="InterPro" id="IPR050198">
    <property type="entry name" value="Non-receptor_tyrosine_kinases"/>
</dbReference>
<dbReference type="PROSITE" id="PS00109">
    <property type="entry name" value="PROTEIN_KINASE_TYR"/>
    <property type="match status" value="1"/>
</dbReference>
<evidence type="ECO:0000256" key="7">
    <source>
        <dbReference type="PROSITE-ProRule" id="PRU00023"/>
    </source>
</evidence>
<evidence type="ECO:0000313" key="14">
    <source>
        <dbReference type="EMBL" id="CAF3706764.1"/>
    </source>
</evidence>
<dbReference type="PROSITE" id="PS50297">
    <property type="entry name" value="ANK_REP_REGION"/>
    <property type="match status" value="1"/>
</dbReference>
<evidence type="ECO:0000256" key="9">
    <source>
        <dbReference type="PROSITE-ProRule" id="PRU10141"/>
    </source>
</evidence>
<evidence type="ECO:0000256" key="6">
    <source>
        <dbReference type="ARBA" id="ARBA00051245"/>
    </source>
</evidence>
<comment type="catalytic activity">
    <reaction evidence="6 10">
        <text>L-tyrosyl-[protein] + ATP = O-phospho-L-tyrosyl-[protein] + ADP + H(+)</text>
        <dbReference type="Rhea" id="RHEA:10596"/>
        <dbReference type="Rhea" id="RHEA-COMP:10136"/>
        <dbReference type="Rhea" id="RHEA-COMP:20101"/>
        <dbReference type="ChEBI" id="CHEBI:15378"/>
        <dbReference type="ChEBI" id="CHEBI:30616"/>
        <dbReference type="ChEBI" id="CHEBI:46858"/>
        <dbReference type="ChEBI" id="CHEBI:61978"/>
        <dbReference type="ChEBI" id="CHEBI:456216"/>
        <dbReference type="EC" id="2.7.10.2"/>
    </reaction>
</comment>
<evidence type="ECO:0000256" key="1">
    <source>
        <dbReference type="ARBA" id="ARBA00022679"/>
    </source>
</evidence>
<dbReference type="Gene3D" id="3.30.200.20">
    <property type="entry name" value="Phosphorylase Kinase, domain 1"/>
    <property type="match status" value="1"/>
</dbReference>
<dbReference type="SMART" id="SM00252">
    <property type="entry name" value="SH2"/>
    <property type="match status" value="2"/>
</dbReference>
<feature type="domain" description="Protein kinase" evidence="12">
    <location>
        <begin position="399"/>
        <end position="543"/>
    </location>
</feature>
<dbReference type="InterPro" id="IPR011009">
    <property type="entry name" value="Kinase-like_dom_sf"/>
</dbReference>
<evidence type="ECO:0000256" key="10">
    <source>
        <dbReference type="RuleBase" id="RU362096"/>
    </source>
</evidence>
<dbReference type="InterPro" id="IPR020635">
    <property type="entry name" value="Tyr_kinase_cat_dom"/>
</dbReference>
<keyword evidence="4 9" id="KW-0067">ATP-binding</keyword>
<reference evidence="13" key="1">
    <citation type="submission" date="2021-02" db="EMBL/GenBank/DDBJ databases">
        <authorList>
            <person name="Nowell W R."/>
        </authorList>
    </citation>
    <scope>NUCLEOTIDE SEQUENCE</scope>
</reference>
<dbReference type="Gene3D" id="3.30.505.10">
    <property type="entry name" value="SH2 domain"/>
    <property type="match status" value="2"/>
</dbReference>
<dbReference type="Pfam" id="PF07714">
    <property type="entry name" value="PK_Tyr_Ser-Thr"/>
    <property type="match status" value="1"/>
</dbReference>
<comment type="caution">
    <text evidence="13">The sequence shown here is derived from an EMBL/GenBank/DDBJ whole genome shotgun (WGS) entry which is preliminary data.</text>
</comment>
<dbReference type="SUPFAM" id="SSF48403">
    <property type="entry name" value="Ankyrin repeat"/>
    <property type="match status" value="1"/>
</dbReference>
<keyword evidence="2 9" id="KW-0547">Nucleotide-binding</keyword>
<evidence type="ECO:0000313" key="15">
    <source>
        <dbReference type="Proteomes" id="UP000663829"/>
    </source>
</evidence>
<evidence type="ECO:0000259" key="11">
    <source>
        <dbReference type="PROSITE" id="PS50001"/>
    </source>
</evidence>
<feature type="binding site" evidence="9">
    <location>
        <position position="431"/>
    </location>
    <ligand>
        <name>ATP</name>
        <dbReference type="ChEBI" id="CHEBI:30616"/>
    </ligand>
</feature>
<feature type="domain" description="SH2" evidence="11">
    <location>
        <begin position="3"/>
        <end position="103"/>
    </location>
</feature>
<evidence type="ECO:0000256" key="5">
    <source>
        <dbReference type="ARBA" id="ARBA00023137"/>
    </source>
</evidence>
<dbReference type="Gene3D" id="1.10.510.10">
    <property type="entry name" value="Transferase(Phosphotransferase) domain 1"/>
    <property type="match status" value="1"/>
</dbReference>
<keyword evidence="15" id="KW-1185">Reference proteome</keyword>
<dbReference type="Proteomes" id="UP000663829">
    <property type="component" value="Unassembled WGS sequence"/>
</dbReference>
<dbReference type="Pfam" id="PF12796">
    <property type="entry name" value="Ank_2"/>
    <property type="match status" value="1"/>
</dbReference>
<gene>
    <name evidence="13" type="ORF">GPM918_LOCUS10047</name>
    <name evidence="14" type="ORF">SRO942_LOCUS10048</name>
</gene>
<dbReference type="CDD" id="cd00173">
    <property type="entry name" value="SH2"/>
    <property type="match status" value="2"/>
</dbReference>
<dbReference type="PROSITE" id="PS50088">
    <property type="entry name" value="ANK_REPEAT"/>
    <property type="match status" value="1"/>
</dbReference>
<evidence type="ECO:0000313" key="13">
    <source>
        <dbReference type="EMBL" id="CAF0928401.1"/>
    </source>
</evidence>
<dbReference type="GO" id="GO:0005524">
    <property type="term" value="F:ATP binding"/>
    <property type="evidence" value="ECO:0007669"/>
    <property type="project" value="UniProtKB-UniRule"/>
</dbReference>
<accession>A0A814BJK4</accession>
<keyword evidence="3 10" id="KW-0418">Kinase</keyword>
<dbReference type="InterPro" id="IPR017441">
    <property type="entry name" value="Protein_kinase_ATP_BS"/>
</dbReference>
<protein>
    <recommendedName>
        <fullName evidence="10">Tyrosine-protein kinase</fullName>
        <ecNumber evidence="10">2.7.10.2</ecNumber>
    </recommendedName>
</protein>
<keyword evidence="5 10" id="KW-0829">Tyrosine-protein kinase</keyword>
<evidence type="ECO:0000256" key="8">
    <source>
        <dbReference type="PROSITE-ProRule" id="PRU00191"/>
    </source>
</evidence>
<dbReference type="OrthoDB" id="3256376at2759"/>
<dbReference type="EMBL" id="CAJOBC010001936">
    <property type="protein sequence ID" value="CAF3706764.1"/>
    <property type="molecule type" value="Genomic_DNA"/>
</dbReference>
<dbReference type="InterPro" id="IPR036860">
    <property type="entry name" value="SH2_dom_sf"/>
</dbReference>
<evidence type="ECO:0000256" key="2">
    <source>
        <dbReference type="ARBA" id="ARBA00022741"/>
    </source>
</evidence>
<name>A0A814BJK4_9BILA</name>
<dbReference type="InterPro" id="IPR036770">
    <property type="entry name" value="Ankyrin_rpt-contain_sf"/>
</dbReference>
<organism evidence="13 15">
    <name type="scientific">Didymodactylos carnosus</name>
    <dbReference type="NCBI Taxonomy" id="1234261"/>
    <lineage>
        <taxon>Eukaryota</taxon>
        <taxon>Metazoa</taxon>
        <taxon>Spiralia</taxon>
        <taxon>Gnathifera</taxon>
        <taxon>Rotifera</taxon>
        <taxon>Eurotatoria</taxon>
        <taxon>Bdelloidea</taxon>
        <taxon>Philodinida</taxon>
        <taxon>Philodinidae</taxon>
        <taxon>Didymodactylos</taxon>
    </lineage>
</organism>
<sequence length="543" mass="62466">MECFYGACDREASEKILKENYHISMYHNQNGIYLMRQSRRDENEFVLSLIKDRHCHHYRCHHVGNGTFLDEKTDSTFYSLEELIKFYKTDGAKYLKCPLSTPVRGQPLPPFAQRRGQSTVLHQAATEGQRDLIAQILNDPLCPDIHSKNEEGNTPLHEASFFGREDAVKELLNAGASSKFVNKLGWTSLHQAALGNCPTIIELLVTRGQADVDCRNPFNFYAPIHCAAACNNIESVMSLLNYESPLRPLTEALETPYDLAVKHQARECAVKLSELRVKPALSNRSMYYHGSLTYKQMQAILNYFKKSDGYFFVRQSLTAQDDYAISLIWKNTLVHLKIHRKDNHSYYFDDQLQFYDSLEHAVDSFMKTFRHVVKPLSPEEHLLNPLVNKKVVVIQLEQLTFGRLLGEGNFGIVYEGTYQEHHGKIVPVAIKTLKDMDVKAYEEMKKEAFVMKELTHPCIVRLYGIANSKQRNSLVMINHGMAYMEQKHFVHRDLAARNILMQSQTRVKIADFGLSRQTSENHYYIQRSDTPVPVAWQVQLDGH</sequence>
<dbReference type="Gene3D" id="1.25.40.20">
    <property type="entry name" value="Ankyrin repeat-containing domain"/>
    <property type="match status" value="1"/>
</dbReference>